<evidence type="ECO:0000313" key="2">
    <source>
        <dbReference type="EMBL" id="CAA7038824.1"/>
    </source>
</evidence>
<name>A0A6D2JRX1_9BRAS</name>
<dbReference type="PANTHER" id="PTHR31861:SF17">
    <property type="entry name" value="DUF577 DOMAIN-CONTAINING PROTEIN"/>
    <property type="match status" value="1"/>
</dbReference>
<keyword evidence="3" id="KW-1185">Reference proteome</keyword>
<sequence length="329" mass="37698">MNLLDKPSTSETLHPLDIARKAKELLAKRENTEITKLVTNICIGKQTEDDESPNRLYESFKTHFPNLLIVKLLQVYRSKTISCVRSHTLTLLDSILEDLEFSGKELKTEALLDIKEQLNACLLLHQETDFKLLSRIVSRVSVDLFINNISWDELCDFIIDEDDERELVMFSELPSLLDEAFLDRLLEDGLQGKIVNRLRNPGSDGDWCLGLESGFGLVLQASNLKRRDVIGDMVYEIVKSVKEREKETLVRKGLWLLVKKVSREAIRFREADYENVSRLATMLKNGQVSDETKMVVKKIQQVLDEKYMGGKELDLGFVESFTQQICLGN</sequence>
<dbReference type="Proteomes" id="UP000467841">
    <property type="component" value="Unassembled WGS sequence"/>
</dbReference>
<comment type="caution">
    <text evidence="2">The sequence shown here is derived from an EMBL/GenBank/DDBJ whole genome shotgun (WGS) entry which is preliminary data.</text>
</comment>
<organism evidence="2 3">
    <name type="scientific">Microthlaspi erraticum</name>
    <dbReference type="NCBI Taxonomy" id="1685480"/>
    <lineage>
        <taxon>Eukaryota</taxon>
        <taxon>Viridiplantae</taxon>
        <taxon>Streptophyta</taxon>
        <taxon>Embryophyta</taxon>
        <taxon>Tracheophyta</taxon>
        <taxon>Spermatophyta</taxon>
        <taxon>Magnoliopsida</taxon>
        <taxon>eudicotyledons</taxon>
        <taxon>Gunneridae</taxon>
        <taxon>Pentapetalae</taxon>
        <taxon>rosids</taxon>
        <taxon>malvids</taxon>
        <taxon>Brassicales</taxon>
        <taxon>Brassicaceae</taxon>
        <taxon>Coluteocarpeae</taxon>
        <taxon>Microthlaspi</taxon>
    </lineage>
</organism>
<dbReference type="InterPro" id="IPR007598">
    <property type="entry name" value="DUF577"/>
</dbReference>
<dbReference type="Pfam" id="PF04510">
    <property type="entry name" value="DUF577"/>
    <property type="match status" value="1"/>
</dbReference>
<accession>A0A6D2JRX1</accession>
<evidence type="ECO:0000259" key="1">
    <source>
        <dbReference type="Pfam" id="PF04510"/>
    </source>
</evidence>
<dbReference type="PANTHER" id="PTHR31861">
    <property type="entry name" value="OS10G0507500 PROTEIN"/>
    <property type="match status" value="1"/>
</dbReference>
<gene>
    <name evidence="2" type="ORF">MERR_LOCUS26059</name>
</gene>
<proteinExistence type="predicted"/>
<reference evidence="2" key="1">
    <citation type="submission" date="2020-01" db="EMBL/GenBank/DDBJ databases">
        <authorList>
            <person name="Mishra B."/>
        </authorList>
    </citation>
    <scope>NUCLEOTIDE SEQUENCE [LARGE SCALE GENOMIC DNA]</scope>
</reference>
<feature type="domain" description="DUF577" evidence="1">
    <location>
        <begin position="113"/>
        <end position="269"/>
    </location>
</feature>
<dbReference type="EMBL" id="CACVBM020001198">
    <property type="protein sequence ID" value="CAA7038824.1"/>
    <property type="molecule type" value="Genomic_DNA"/>
</dbReference>
<protein>
    <recommendedName>
        <fullName evidence="1">DUF577 domain-containing protein</fullName>
    </recommendedName>
</protein>
<dbReference type="OrthoDB" id="1079178at2759"/>
<evidence type="ECO:0000313" key="3">
    <source>
        <dbReference type="Proteomes" id="UP000467841"/>
    </source>
</evidence>
<dbReference type="AlphaFoldDB" id="A0A6D2JRX1"/>